<dbReference type="Gene3D" id="3.30.70.360">
    <property type="match status" value="1"/>
</dbReference>
<dbReference type="GO" id="GO:0005737">
    <property type="term" value="C:cytoplasm"/>
    <property type="evidence" value="ECO:0007669"/>
    <property type="project" value="TreeGrafter"/>
</dbReference>
<dbReference type="SUPFAM" id="SSF53187">
    <property type="entry name" value="Zn-dependent exopeptidases"/>
    <property type="match status" value="1"/>
</dbReference>
<reference evidence="2 3" key="1">
    <citation type="submission" date="2016-02" db="EMBL/GenBank/DDBJ databases">
        <title>Genome sequence of Clostridium thermobutyricum DSM 4928.</title>
        <authorList>
            <person name="Poehlein A."/>
            <person name="Daniel R."/>
        </authorList>
    </citation>
    <scope>NUCLEOTIDE SEQUENCE [LARGE SCALE GENOMIC DNA]</scope>
    <source>
        <strain evidence="2 3">DSM 4928</strain>
    </source>
</reference>
<comment type="caution">
    <text evidence="2">The sequence shown here is derived from an EMBL/GenBank/DDBJ whole genome shotgun (WGS) entry which is preliminary data.</text>
</comment>
<keyword evidence="2" id="KW-0378">Hydrolase</keyword>
<dbReference type="InterPro" id="IPR017144">
    <property type="entry name" value="Xaa-Arg_dipeptidase"/>
</dbReference>
<dbReference type="EMBL" id="LTAY01000070">
    <property type="protein sequence ID" value="OPX46682.1"/>
    <property type="molecule type" value="Genomic_DNA"/>
</dbReference>
<dbReference type="Proteomes" id="UP000191448">
    <property type="component" value="Unassembled WGS sequence"/>
</dbReference>
<dbReference type="GO" id="GO:0071713">
    <property type="term" value="F:para-aminobenzoyl-glutamate hydrolase activity"/>
    <property type="evidence" value="ECO:0007669"/>
    <property type="project" value="TreeGrafter"/>
</dbReference>
<sequence length="387" mass="42627">MKHDVKKYLSVCENDIENICKFLYSHPEESYKEEKSSEFICEVLNKHGFKVEKNILDIKNSFYAYKGNGHPKICFLCEYDSIPNEGHITGHNMLSAISTLAGLCLGNAVDNLDYGSSIIIGCPGEYLGGTKEVMAKQGVFDDIDSVMVIHPDVVTCESGTSSAVIPLSIKFTGKNELSFLSESKYTALDAILLTFNILNTLSKGFCNDLEIHSILSEGGKTPLLVPGTVEGKFYIRAKDMCLASKGEEKIKIIAKTVGDLMNMPPKFSLYEPPNEELLSNSTLNRLLNNNLKESGIINICESRNINASLGIGCISKKVPCIHSYIKIIESDTIKYGTKEFAKATVEPFALEQCKKAGISLALTGLDLITNKELLSEAKQEFFKNISK</sequence>
<evidence type="ECO:0000256" key="1">
    <source>
        <dbReference type="PIRNR" id="PIRNR037226"/>
    </source>
</evidence>
<dbReference type="PIRSF" id="PIRSF037226">
    <property type="entry name" value="Amidohydrolase_ACY1L2_prd"/>
    <property type="match status" value="1"/>
</dbReference>
<dbReference type="InterPro" id="IPR052030">
    <property type="entry name" value="Peptidase_M20/M20A_hydrolases"/>
</dbReference>
<evidence type="ECO:0000313" key="3">
    <source>
        <dbReference type="Proteomes" id="UP000191448"/>
    </source>
</evidence>
<organism evidence="2 3">
    <name type="scientific">Clostridium thermobutyricum DSM 4928</name>
    <dbReference type="NCBI Taxonomy" id="1121339"/>
    <lineage>
        <taxon>Bacteria</taxon>
        <taxon>Bacillati</taxon>
        <taxon>Bacillota</taxon>
        <taxon>Clostridia</taxon>
        <taxon>Eubacteriales</taxon>
        <taxon>Clostridiaceae</taxon>
        <taxon>Clostridium</taxon>
    </lineage>
</organism>
<dbReference type="RefSeq" id="WP_080023766.1">
    <property type="nucleotide sequence ID" value="NZ_LTAY01000070.1"/>
</dbReference>
<name>A0A1V4SS51_9CLOT</name>
<dbReference type="GO" id="GO:0016805">
    <property type="term" value="F:dipeptidase activity"/>
    <property type="evidence" value="ECO:0007669"/>
    <property type="project" value="InterPro"/>
</dbReference>
<dbReference type="PANTHER" id="PTHR30575">
    <property type="entry name" value="PEPTIDASE M20"/>
    <property type="match status" value="1"/>
</dbReference>
<dbReference type="PANTHER" id="PTHR30575:SF0">
    <property type="entry name" value="XAA-ARG DIPEPTIDASE"/>
    <property type="match status" value="1"/>
</dbReference>
<dbReference type="AlphaFoldDB" id="A0A1V4SS51"/>
<dbReference type="GO" id="GO:0046657">
    <property type="term" value="P:folic acid catabolic process"/>
    <property type="evidence" value="ECO:0007669"/>
    <property type="project" value="TreeGrafter"/>
</dbReference>
<dbReference type="OrthoDB" id="9781032at2"/>
<evidence type="ECO:0000313" key="2">
    <source>
        <dbReference type="EMBL" id="OPX46682.1"/>
    </source>
</evidence>
<proteinExistence type="inferred from homology"/>
<gene>
    <name evidence="2" type="primary">abgB</name>
    <name evidence="2" type="ORF">CLTHE_25020</name>
</gene>
<accession>A0A1V4SS51</accession>
<comment type="similarity">
    <text evidence="1">Belongs to the peptidase M20A family.</text>
</comment>
<dbReference type="Gene3D" id="3.40.630.10">
    <property type="entry name" value="Zn peptidases"/>
    <property type="match status" value="1"/>
</dbReference>
<protein>
    <recommendedName>
        <fullName evidence="1">Peptidase M20 domain-containing protein 2</fullName>
    </recommendedName>
</protein>